<gene>
    <name evidence="1" type="ORF">Vadar_021382</name>
</gene>
<keyword evidence="2" id="KW-1185">Reference proteome</keyword>
<proteinExistence type="predicted"/>
<name>A0ACB7XSS7_9ERIC</name>
<dbReference type="Proteomes" id="UP000828048">
    <property type="component" value="Chromosome 1"/>
</dbReference>
<evidence type="ECO:0000313" key="2">
    <source>
        <dbReference type="Proteomes" id="UP000828048"/>
    </source>
</evidence>
<reference evidence="1 2" key="1">
    <citation type="journal article" date="2021" name="Hortic Res">
        <title>High-quality reference genome and annotation aids understanding of berry development for evergreen blueberry (Vaccinium darrowii).</title>
        <authorList>
            <person name="Yu J."/>
            <person name="Hulse-Kemp A.M."/>
            <person name="Babiker E."/>
            <person name="Staton M."/>
        </authorList>
    </citation>
    <scope>NUCLEOTIDE SEQUENCE [LARGE SCALE GENOMIC DNA]</scope>
    <source>
        <strain evidence="2">cv. NJ 8807/NJ 8810</strain>
        <tissue evidence="1">Young leaf</tissue>
    </source>
</reference>
<organism evidence="1 2">
    <name type="scientific">Vaccinium darrowii</name>
    <dbReference type="NCBI Taxonomy" id="229202"/>
    <lineage>
        <taxon>Eukaryota</taxon>
        <taxon>Viridiplantae</taxon>
        <taxon>Streptophyta</taxon>
        <taxon>Embryophyta</taxon>
        <taxon>Tracheophyta</taxon>
        <taxon>Spermatophyta</taxon>
        <taxon>Magnoliopsida</taxon>
        <taxon>eudicotyledons</taxon>
        <taxon>Gunneridae</taxon>
        <taxon>Pentapetalae</taxon>
        <taxon>asterids</taxon>
        <taxon>Ericales</taxon>
        <taxon>Ericaceae</taxon>
        <taxon>Vaccinioideae</taxon>
        <taxon>Vaccinieae</taxon>
        <taxon>Vaccinium</taxon>
    </lineage>
</organism>
<evidence type="ECO:0000313" key="1">
    <source>
        <dbReference type="EMBL" id="KAH7843852.1"/>
    </source>
</evidence>
<dbReference type="EMBL" id="CM037151">
    <property type="protein sequence ID" value="KAH7843852.1"/>
    <property type="molecule type" value="Genomic_DNA"/>
</dbReference>
<accession>A0ACB7XSS7</accession>
<comment type="caution">
    <text evidence="1">The sequence shown here is derived from an EMBL/GenBank/DDBJ whole genome shotgun (WGS) entry which is preliminary data.</text>
</comment>
<protein>
    <submittedName>
        <fullName evidence="1">Uncharacterized protein</fullName>
    </submittedName>
</protein>
<sequence>MEDQRPFIGSNANTRITRTIFLSLPIITRLYSAVHRISVGDRFDPQLDTYYDDDDDDDDGPPVTDYGGYSKPFLVLDIIWNLAFVLVSVFVLLITVREKPSTPLRVWICGYALQCLLHVGFVYLECQRRHQSHSGFGLDGFPLSETRSSIGKRLESMNTVISSIWWVFGFYWIVLGGQALLQDSPRLYWSAVVFLAFDVFFMVFCIVMACVVFFALFCCFPVLATIAYAMRIAEGASEHDIRTLPKFKYRWANSMTTSGNSMMQEPVELTMESGRSNSTSELPLHSEDSECCICLHQYVDGAELCALPCRHHFHYGCISKWLRINATCPLCKFNILRGDTLV</sequence>